<evidence type="ECO:0000313" key="4">
    <source>
        <dbReference type="EMBL" id="RHJ23509.1"/>
    </source>
</evidence>
<dbReference type="InterPro" id="IPR050832">
    <property type="entry name" value="Bact_Acetyltransf"/>
</dbReference>
<evidence type="ECO:0000256" key="2">
    <source>
        <dbReference type="ARBA" id="ARBA00023315"/>
    </source>
</evidence>
<comment type="caution">
    <text evidence="4">The sequence shown here is derived from an EMBL/GenBank/DDBJ whole genome shotgun (WGS) entry which is preliminary data.</text>
</comment>
<accession>A0A415C4W8</accession>
<dbReference type="CDD" id="cd04301">
    <property type="entry name" value="NAT_SF"/>
    <property type="match status" value="1"/>
</dbReference>
<name>A0A415C4W8_BIFBI</name>
<dbReference type="Gene3D" id="3.40.630.30">
    <property type="match status" value="1"/>
</dbReference>
<dbReference type="PROSITE" id="PS51186">
    <property type="entry name" value="GNAT"/>
    <property type="match status" value="1"/>
</dbReference>
<evidence type="ECO:0000259" key="3">
    <source>
        <dbReference type="PROSITE" id="PS51186"/>
    </source>
</evidence>
<dbReference type="PANTHER" id="PTHR43877">
    <property type="entry name" value="AMINOALKYLPHOSPHONATE N-ACETYLTRANSFERASE-RELATED-RELATED"/>
    <property type="match status" value="1"/>
</dbReference>
<organism evidence="4 5">
    <name type="scientific">Bifidobacterium bifidum</name>
    <dbReference type="NCBI Taxonomy" id="1681"/>
    <lineage>
        <taxon>Bacteria</taxon>
        <taxon>Bacillati</taxon>
        <taxon>Actinomycetota</taxon>
        <taxon>Actinomycetes</taxon>
        <taxon>Bifidobacteriales</taxon>
        <taxon>Bifidobacteriaceae</taxon>
        <taxon>Bifidobacterium</taxon>
    </lineage>
</organism>
<dbReference type="AlphaFoldDB" id="A0A415C4W8"/>
<feature type="domain" description="N-acetyltransferase" evidence="3">
    <location>
        <begin position="25"/>
        <end position="165"/>
    </location>
</feature>
<keyword evidence="1 4" id="KW-0808">Transferase</keyword>
<dbReference type="InterPro" id="IPR000182">
    <property type="entry name" value="GNAT_dom"/>
</dbReference>
<reference evidence="4 5" key="1">
    <citation type="submission" date="2018-08" db="EMBL/GenBank/DDBJ databases">
        <title>A genome reference for cultivated species of the human gut microbiota.</title>
        <authorList>
            <person name="Zou Y."/>
            <person name="Xue W."/>
            <person name="Luo G."/>
        </authorList>
    </citation>
    <scope>NUCLEOTIDE SEQUENCE [LARGE SCALE GENOMIC DNA]</scope>
    <source>
        <strain evidence="4 5">AM12-10</strain>
    </source>
</reference>
<dbReference type="InterPro" id="IPR016181">
    <property type="entry name" value="Acyl_CoA_acyltransferase"/>
</dbReference>
<dbReference type="GO" id="GO:0016747">
    <property type="term" value="F:acyltransferase activity, transferring groups other than amino-acyl groups"/>
    <property type="evidence" value="ECO:0007669"/>
    <property type="project" value="InterPro"/>
</dbReference>
<evidence type="ECO:0000313" key="5">
    <source>
        <dbReference type="Proteomes" id="UP000283727"/>
    </source>
</evidence>
<dbReference type="Pfam" id="PF00583">
    <property type="entry name" value="Acetyltransf_1"/>
    <property type="match status" value="1"/>
</dbReference>
<proteinExistence type="predicted"/>
<dbReference type="EMBL" id="QRLR01000003">
    <property type="protein sequence ID" value="RHJ23509.1"/>
    <property type="molecule type" value="Genomic_DNA"/>
</dbReference>
<gene>
    <name evidence="4" type="ORF">DW137_06070</name>
</gene>
<protein>
    <submittedName>
        <fullName evidence="4">GNAT family N-acetyltransferase</fullName>
    </submittedName>
</protein>
<evidence type="ECO:0000256" key="1">
    <source>
        <dbReference type="ARBA" id="ARBA00022679"/>
    </source>
</evidence>
<sequence length="165" mass="18614">MTVGIHAMPGAAPRMTRATLAPMTGKIEAYDHLPETARAIREQVFIRERDWRPEFDEWDAVAVHLLAFDGNRTVATCRFYADPDHSDQPGRYVIARLAVLPDAQGRGIGSQLLADAERRIAHSGGTIAAVHSENDHYKFYERRGYQLTDELYDDGRHGWLIKALI</sequence>
<dbReference type="Proteomes" id="UP000283727">
    <property type="component" value="Unassembled WGS sequence"/>
</dbReference>
<dbReference type="SUPFAM" id="SSF55729">
    <property type="entry name" value="Acyl-CoA N-acyltransferases (Nat)"/>
    <property type="match status" value="1"/>
</dbReference>
<keyword evidence="2" id="KW-0012">Acyltransferase</keyword>